<organism evidence="3 4">
    <name type="scientific">Mesobacillus boroniphilus JCM 21738</name>
    <dbReference type="NCBI Taxonomy" id="1294265"/>
    <lineage>
        <taxon>Bacteria</taxon>
        <taxon>Bacillati</taxon>
        <taxon>Bacillota</taxon>
        <taxon>Bacilli</taxon>
        <taxon>Bacillales</taxon>
        <taxon>Bacillaceae</taxon>
        <taxon>Mesobacillus</taxon>
    </lineage>
</organism>
<gene>
    <name evidence="3" type="ORF">JCM21738_5454</name>
</gene>
<protein>
    <recommendedName>
        <fullName evidence="2">LiaF transmembrane domain-containing protein</fullName>
    </recommendedName>
</protein>
<proteinExistence type="predicted"/>
<keyword evidence="1" id="KW-0472">Membrane</keyword>
<keyword evidence="1" id="KW-0812">Transmembrane</keyword>
<comment type="caution">
    <text evidence="3">The sequence shown here is derived from an EMBL/GenBank/DDBJ whole genome shotgun (WGS) entry which is preliminary data.</text>
</comment>
<dbReference type="EMBL" id="BAUW01000164">
    <property type="protein sequence ID" value="GAE48340.1"/>
    <property type="molecule type" value="Genomic_DNA"/>
</dbReference>
<dbReference type="InterPro" id="IPR054331">
    <property type="entry name" value="LiaF_TM"/>
</dbReference>
<feature type="transmembrane region" description="Helical" evidence="1">
    <location>
        <begin position="9"/>
        <end position="31"/>
    </location>
</feature>
<keyword evidence="1" id="KW-1133">Transmembrane helix</keyword>
<dbReference type="Proteomes" id="UP000018949">
    <property type="component" value="Unassembled WGS sequence"/>
</dbReference>
<keyword evidence="4" id="KW-1185">Reference proteome</keyword>
<evidence type="ECO:0000256" key="1">
    <source>
        <dbReference type="SAM" id="Phobius"/>
    </source>
</evidence>
<evidence type="ECO:0000313" key="4">
    <source>
        <dbReference type="Proteomes" id="UP000018949"/>
    </source>
</evidence>
<evidence type="ECO:0000259" key="2">
    <source>
        <dbReference type="Pfam" id="PF22570"/>
    </source>
</evidence>
<feature type="transmembrane region" description="Helical" evidence="1">
    <location>
        <begin position="37"/>
        <end position="56"/>
    </location>
</feature>
<reference evidence="3 4" key="1">
    <citation type="submission" date="2013-12" db="EMBL/GenBank/DDBJ databases">
        <title>NBRP : Genome information of microbial organism related human and environment.</title>
        <authorList>
            <person name="Hattori M."/>
            <person name="Oshima K."/>
            <person name="Inaba H."/>
            <person name="Suda W."/>
            <person name="Sakamoto M."/>
            <person name="Iino T."/>
            <person name="Kitahara M."/>
            <person name="Oshida Y."/>
            <person name="Iida T."/>
            <person name="Kudo T."/>
            <person name="Itoh T."/>
            <person name="Ahmed I."/>
            <person name="Ohkuma M."/>
        </authorList>
    </citation>
    <scope>NUCLEOTIDE SEQUENCE [LARGE SCALE GENOMIC DNA]</scope>
    <source>
        <strain evidence="3 4">JCM 21738</strain>
    </source>
</reference>
<evidence type="ECO:0000313" key="3">
    <source>
        <dbReference type="EMBL" id="GAE48340.1"/>
    </source>
</evidence>
<accession>W4RV94</accession>
<dbReference type="RefSeq" id="WP_023615391.1">
    <property type="nucleotide sequence ID" value="NZ_BAUW01000164.1"/>
</dbReference>
<dbReference type="AlphaFoldDB" id="W4RV94"/>
<feature type="domain" description="LiaF transmembrane" evidence="2">
    <location>
        <begin position="12"/>
        <end position="83"/>
    </location>
</feature>
<dbReference type="Pfam" id="PF22570">
    <property type="entry name" value="LiaF-TM"/>
    <property type="match status" value="1"/>
</dbReference>
<sequence length="86" mass="9635">MRTPSMNQIAVAVILSGLGVIILLVNLGVISFEIKELFVVTYPFLLIVYGLVVLLLRQFGWGLFIVLFSSLLIMDRFGLIAFEFLV</sequence>
<name>W4RV94_9BACI</name>
<feature type="transmembrane region" description="Helical" evidence="1">
    <location>
        <begin position="63"/>
        <end position="85"/>
    </location>
</feature>